<evidence type="ECO:0000256" key="1">
    <source>
        <dbReference type="SAM" id="Phobius"/>
    </source>
</evidence>
<protein>
    <recommendedName>
        <fullName evidence="4">PepSY-associated TM helix domain protein</fullName>
    </recommendedName>
</protein>
<accession>A0A1Y5E1G8</accession>
<proteinExistence type="predicted"/>
<organism evidence="2 3">
    <name type="scientific">Colwellia psychrerythraea</name>
    <name type="common">Vibrio psychroerythus</name>
    <dbReference type="NCBI Taxonomy" id="28229"/>
    <lineage>
        <taxon>Bacteria</taxon>
        <taxon>Pseudomonadati</taxon>
        <taxon>Pseudomonadota</taxon>
        <taxon>Gammaproteobacteria</taxon>
        <taxon>Alteromonadales</taxon>
        <taxon>Colwelliaceae</taxon>
        <taxon>Colwellia</taxon>
    </lineage>
</organism>
<name>A0A1Y5E1G8_COLPS</name>
<reference evidence="3" key="1">
    <citation type="journal article" date="2017" name="Proc. Natl. Acad. Sci. U.S.A.">
        <title>Simulation of Deepwater Horizon oil plume reveals substrate specialization within a complex community of hydrocarbon degraders.</title>
        <authorList>
            <person name="Hu P."/>
            <person name="Dubinsky E.A."/>
            <person name="Probst A.J."/>
            <person name="Wang J."/>
            <person name="Sieber C.M.K."/>
            <person name="Tom L.M."/>
            <person name="Gardinali P."/>
            <person name="Banfield J.F."/>
            <person name="Atlas R.M."/>
            <person name="Andersen G.L."/>
        </authorList>
    </citation>
    <scope>NUCLEOTIDE SEQUENCE [LARGE SCALE GENOMIC DNA]</scope>
</reference>
<keyword evidence="1" id="KW-1133">Transmembrane helix</keyword>
<dbReference type="AlphaFoldDB" id="A0A1Y5E1G8"/>
<comment type="caution">
    <text evidence="2">The sequence shown here is derived from an EMBL/GenBank/DDBJ whole genome shotgun (WGS) entry which is preliminary data.</text>
</comment>
<gene>
    <name evidence="2" type="ORF">A9Q75_16915</name>
</gene>
<evidence type="ECO:0000313" key="3">
    <source>
        <dbReference type="Proteomes" id="UP000243053"/>
    </source>
</evidence>
<keyword evidence="1" id="KW-0472">Membrane</keyword>
<keyword evidence="1" id="KW-0812">Transmembrane</keyword>
<dbReference type="Proteomes" id="UP000243053">
    <property type="component" value="Unassembled WGS sequence"/>
</dbReference>
<feature type="transmembrane region" description="Helical" evidence="1">
    <location>
        <begin position="187"/>
        <end position="210"/>
    </location>
</feature>
<evidence type="ECO:0008006" key="4">
    <source>
        <dbReference type="Google" id="ProtNLM"/>
    </source>
</evidence>
<dbReference type="EMBL" id="MAAF01000105">
    <property type="protein sequence ID" value="OUR76060.1"/>
    <property type="molecule type" value="Genomic_DNA"/>
</dbReference>
<sequence length="238" mass="27130">MLFLGIQFLIWSVSGAYMVIFDIDYIHGDSLVFNHQTKINANKITYPLSALRKQYPGAKNITVGVFINQEVYRFTLLDEKTLINASNGDKLSPLSANDAINAAKHYYRGNREVADIELITENPPIELSRRALPAWRVNFDDFASPSIYVSAQTGKLVSKRHEFWRIFDLMFSLHVMDYEEEDPSNKLLFWFTIFSIIASIFGGILSYFVIFKTAKAKTGKFKSSKIKNNEGVINHVSP</sequence>
<evidence type="ECO:0000313" key="2">
    <source>
        <dbReference type="EMBL" id="OUR76060.1"/>
    </source>
</evidence>